<name>A0A3B1AT84_9ZZZZ</name>
<keyword evidence="1" id="KW-0472">Membrane</keyword>
<feature type="non-terminal residue" evidence="2">
    <location>
        <position position="189"/>
    </location>
</feature>
<reference evidence="2" key="1">
    <citation type="submission" date="2018-06" db="EMBL/GenBank/DDBJ databases">
        <authorList>
            <person name="Zhirakovskaya E."/>
        </authorList>
    </citation>
    <scope>NUCLEOTIDE SEQUENCE</scope>
</reference>
<dbReference type="EMBL" id="UOFV01000325">
    <property type="protein sequence ID" value="VAX02568.1"/>
    <property type="molecule type" value="Genomic_DNA"/>
</dbReference>
<proteinExistence type="predicted"/>
<feature type="transmembrane region" description="Helical" evidence="1">
    <location>
        <begin position="33"/>
        <end position="56"/>
    </location>
</feature>
<gene>
    <name evidence="2" type="ORF">MNBD_GAMMA19-884</name>
</gene>
<keyword evidence="1" id="KW-1133">Transmembrane helix</keyword>
<evidence type="ECO:0000256" key="1">
    <source>
        <dbReference type="SAM" id="Phobius"/>
    </source>
</evidence>
<protein>
    <submittedName>
        <fullName evidence="2">Uncharacterized protein</fullName>
    </submittedName>
</protein>
<evidence type="ECO:0000313" key="2">
    <source>
        <dbReference type="EMBL" id="VAX02568.1"/>
    </source>
</evidence>
<sequence>MMSSKDSIQAKKPVISRMVMRVNTFSERYPRGYLCTALILMLPGYFFLFLFPWFAFEGVSVLINELPNIKATEYWLTEQGLIAEVWLLIIVFCLFFSLKIFQLRFPRVQGLKMSKELAPALYSLIAGVRELTKRPTIRDVVLTDQYELRIDVTPRLGFPLLMSNTLVIGMPMLQTLSEAQFRGEVMRRL</sequence>
<dbReference type="AlphaFoldDB" id="A0A3B1AT84"/>
<accession>A0A3B1AT84</accession>
<feature type="transmembrane region" description="Helical" evidence="1">
    <location>
        <begin position="85"/>
        <end position="105"/>
    </location>
</feature>
<organism evidence="2">
    <name type="scientific">hydrothermal vent metagenome</name>
    <dbReference type="NCBI Taxonomy" id="652676"/>
    <lineage>
        <taxon>unclassified sequences</taxon>
        <taxon>metagenomes</taxon>
        <taxon>ecological metagenomes</taxon>
    </lineage>
</organism>
<keyword evidence="1" id="KW-0812">Transmembrane</keyword>